<dbReference type="GO" id="GO:0016301">
    <property type="term" value="F:kinase activity"/>
    <property type="evidence" value="ECO:0007669"/>
    <property type="project" value="UniProtKB-KW"/>
</dbReference>
<proteinExistence type="predicted"/>
<dbReference type="RefSeq" id="WP_208983360.1">
    <property type="nucleotide sequence ID" value="NZ_FRDM01000008.1"/>
</dbReference>
<keyword evidence="1" id="KW-0808">Transferase</keyword>
<protein>
    <submittedName>
        <fullName evidence="1">Uridine kinase</fullName>
    </submittedName>
</protein>
<dbReference type="AlphaFoldDB" id="A0A1M7TQI3"/>
<dbReference type="EMBL" id="FRDM01000008">
    <property type="protein sequence ID" value="SHN72999.1"/>
    <property type="molecule type" value="Genomic_DNA"/>
</dbReference>
<dbReference type="InterPro" id="IPR027417">
    <property type="entry name" value="P-loop_NTPase"/>
</dbReference>
<evidence type="ECO:0000313" key="2">
    <source>
        <dbReference type="Proteomes" id="UP000184428"/>
    </source>
</evidence>
<evidence type="ECO:0000313" key="1">
    <source>
        <dbReference type="EMBL" id="SHN72999.1"/>
    </source>
</evidence>
<gene>
    <name evidence="1" type="ORF">SAMN05660350_02045</name>
</gene>
<name>A0A1M7TQI3_9ACTN</name>
<reference evidence="1 2" key="1">
    <citation type="submission" date="2016-12" db="EMBL/GenBank/DDBJ databases">
        <authorList>
            <person name="Song W.-J."/>
            <person name="Kurnit D.M."/>
        </authorList>
    </citation>
    <scope>NUCLEOTIDE SEQUENCE [LARGE SCALE GENOMIC DNA]</scope>
    <source>
        <strain evidence="1 2">DSM 43162</strain>
    </source>
</reference>
<dbReference type="SUPFAM" id="SSF52540">
    <property type="entry name" value="P-loop containing nucleoside triphosphate hydrolases"/>
    <property type="match status" value="1"/>
</dbReference>
<organism evidence="1 2">
    <name type="scientific">Geodermatophilus obscurus</name>
    <dbReference type="NCBI Taxonomy" id="1861"/>
    <lineage>
        <taxon>Bacteria</taxon>
        <taxon>Bacillati</taxon>
        <taxon>Actinomycetota</taxon>
        <taxon>Actinomycetes</taxon>
        <taxon>Geodermatophilales</taxon>
        <taxon>Geodermatophilaceae</taxon>
        <taxon>Geodermatophilus</taxon>
    </lineage>
</organism>
<keyword evidence="1" id="KW-0418">Kinase</keyword>
<accession>A0A1M7TQI3</accession>
<sequence>MLVVDRVFVLRPELRPFRQLSVYLRVPEEVTLARALVRDLARYGSAAEVEHRYRARYLPGQALYRAEADPVRAADVLVDNRDPARPRMLRWGRG</sequence>
<dbReference type="Proteomes" id="UP000184428">
    <property type="component" value="Unassembled WGS sequence"/>
</dbReference>
<dbReference type="Gene3D" id="3.40.50.300">
    <property type="entry name" value="P-loop containing nucleotide triphosphate hydrolases"/>
    <property type="match status" value="1"/>
</dbReference>